<dbReference type="EMBL" id="CP093347">
    <property type="protein sequence ID" value="WOH02432.1"/>
    <property type="molecule type" value="Genomic_DNA"/>
</dbReference>
<protein>
    <recommendedName>
        <fullName evidence="6">Glycosyltransferase</fullName>
        <ecNumber evidence="6">2.4.1.-</ecNumber>
    </recommendedName>
</protein>
<evidence type="ECO:0000313" key="8">
    <source>
        <dbReference type="Proteomes" id="UP000077755"/>
    </source>
</evidence>
<keyword evidence="8" id="KW-1185">Reference proteome</keyword>
<dbReference type="AlphaFoldDB" id="A0AAF0X8J4"/>
<keyword evidence="3 5" id="KW-0808">Transferase</keyword>
<evidence type="ECO:0000256" key="6">
    <source>
        <dbReference type="RuleBase" id="RU362057"/>
    </source>
</evidence>
<dbReference type="PROSITE" id="PS00375">
    <property type="entry name" value="UDPGT"/>
    <property type="match status" value="1"/>
</dbReference>
<dbReference type="Gene3D" id="3.40.50.2000">
    <property type="entry name" value="Glycogen Phosphorylase B"/>
    <property type="match status" value="2"/>
</dbReference>
<reference evidence="7" key="1">
    <citation type="journal article" date="2016" name="Nat. Genet.">
        <title>A high-quality carrot genome assembly provides new insights into carotenoid accumulation and asterid genome evolution.</title>
        <authorList>
            <person name="Iorizzo M."/>
            <person name="Ellison S."/>
            <person name="Senalik D."/>
            <person name="Zeng P."/>
            <person name="Satapoomin P."/>
            <person name="Huang J."/>
            <person name="Bowman M."/>
            <person name="Iovene M."/>
            <person name="Sanseverino W."/>
            <person name="Cavagnaro P."/>
            <person name="Yildiz M."/>
            <person name="Macko-Podgorni A."/>
            <person name="Moranska E."/>
            <person name="Grzebelus E."/>
            <person name="Grzebelus D."/>
            <person name="Ashrafi H."/>
            <person name="Zheng Z."/>
            <person name="Cheng S."/>
            <person name="Spooner D."/>
            <person name="Van Deynze A."/>
            <person name="Simon P."/>
        </authorList>
    </citation>
    <scope>NUCLEOTIDE SEQUENCE</scope>
    <source>
        <tissue evidence="7">Leaf</tissue>
    </source>
</reference>
<dbReference type="Pfam" id="PF00201">
    <property type="entry name" value="UDPGT"/>
    <property type="match status" value="1"/>
</dbReference>
<dbReference type="KEGG" id="dcr:108220258"/>
<dbReference type="EC" id="2.4.1.-" evidence="6"/>
<evidence type="ECO:0000313" key="7">
    <source>
        <dbReference type="EMBL" id="WOH02432.1"/>
    </source>
</evidence>
<dbReference type="InterPro" id="IPR035595">
    <property type="entry name" value="UDP_glycos_trans_CS"/>
</dbReference>
<organism evidence="7 8">
    <name type="scientific">Daucus carota subsp. sativus</name>
    <name type="common">Carrot</name>
    <dbReference type="NCBI Taxonomy" id="79200"/>
    <lineage>
        <taxon>Eukaryota</taxon>
        <taxon>Viridiplantae</taxon>
        <taxon>Streptophyta</taxon>
        <taxon>Embryophyta</taxon>
        <taxon>Tracheophyta</taxon>
        <taxon>Spermatophyta</taxon>
        <taxon>Magnoliopsida</taxon>
        <taxon>eudicotyledons</taxon>
        <taxon>Gunneridae</taxon>
        <taxon>Pentapetalae</taxon>
        <taxon>asterids</taxon>
        <taxon>campanulids</taxon>
        <taxon>Apiales</taxon>
        <taxon>Apiaceae</taxon>
        <taxon>Apioideae</taxon>
        <taxon>Scandiceae</taxon>
        <taxon>Daucinae</taxon>
        <taxon>Daucus</taxon>
        <taxon>Daucus sect. Daucus</taxon>
    </lineage>
</organism>
<evidence type="ECO:0000256" key="4">
    <source>
        <dbReference type="ARBA" id="ARBA00023229"/>
    </source>
</evidence>
<dbReference type="GO" id="GO:0035251">
    <property type="term" value="F:UDP-glucosyltransferase activity"/>
    <property type="evidence" value="ECO:0007669"/>
    <property type="project" value="InterPro"/>
</dbReference>
<keyword evidence="5" id="KW-0328">Glycosyltransferase</keyword>
<evidence type="ECO:0000256" key="1">
    <source>
        <dbReference type="ARBA" id="ARBA00004721"/>
    </source>
</evidence>
<dbReference type="SUPFAM" id="SSF53756">
    <property type="entry name" value="UDP-Glycosyltransferase/glycogen phosphorylase"/>
    <property type="match status" value="1"/>
</dbReference>
<comment type="pathway">
    <text evidence="1">Secondary metabolite biosynthesis; terpenoid biosynthesis.</text>
</comment>
<dbReference type="Proteomes" id="UP000077755">
    <property type="component" value="Chromosome 5"/>
</dbReference>
<dbReference type="CDD" id="cd03784">
    <property type="entry name" value="GT1_Gtf-like"/>
    <property type="match status" value="1"/>
</dbReference>
<keyword evidence="4" id="KW-0414">Isoprene biosynthesis</keyword>
<gene>
    <name evidence="7" type="ORF">DCAR_0521821</name>
</gene>
<sequence>MKNAEIIFVPAPGRGHLIYMVELAKLFIQRNESVSVTIFIIKFPFDTGVSSYMKSLSNHPMPRFTILEIPPSYSELYKSHNFHTLFSAFIEGHVTNVRDQVMAMRQPDYPTRVAGLVVDIFCVSMIDVAKELSVPTYVYSASGAGFLSIVLHLQAMTDFQEEDISEYENSDAQLSVPYFRNQVPAKVLPAICLDKAGSQLMLLCARKFRETKGLIINTFAELETYAVESLMTDNKIPPVYAVGPNLDISAGDEDCDEVADILKWLDEKPLSSVVFLCFGSFGSFPQDQLKEIALALEHSGHPFLWSLRPVSTESHLKKYTDLDEILPPGFLERTSGTGKIIGWAPQVAVLSHPAVGGFVSHCGWNSILESVWFGVPMATWPLYAEQQLNAFEMVNELGMAVDICIDYEHHVFYKGEVKIIDSKIVESKIREVMEDGSDIRKKVTEIKGKSRNAMAENGSSCINLGRLIEDIIAS</sequence>
<dbReference type="FunFam" id="3.40.50.2000:FF:000056">
    <property type="entry name" value="Glycosyltransferase"/>
    <property type="match status" value="1"/>
</dbReference>
<accession>A0AAF0X8J4</accession>
<dbReference type="InterPro" id="IPR002213">
    <property type="entry name" value="UDP_glucos_trans"/>
</dbReference>
<evidence type="ECO:0000256" key="2">
    <source>
        <dbReference type="ARBA" id="ARBA00009995"/>
    </source>
</evidence>
<proteinExistence type="inferred from homology"/>
<dbReference type="InterPro" id="IPR050481">
    <property type="entry name" value="UDP-glycosyltransf_plant"/>
</dbReference>
<dbReference type="GO" id="GO:0008299">
    <property type="term" value="P:isoprenoid biosynthetic process"/>
    <property type="evidence" value="ECO:0007669"/>
    <property type="project" value="UniProtKB-KW"/>
</dbReference>
<dbReference type="PANTHER" id="PTHR48048">
    <property type="entry name" value="GLYCOSYLTRANSFERASE"/>
    <property type="match status" value="1"/>
</dbReference>
<comment type="similarity">
    <text evidence="2 5">Belongs to the UDP-glycosyltransferase family.</text>
</comment>
<reference evidence="7" key="2">
    <citation type="submission" date="2022-03" db="EMBL/GenBank/DDBJ databases">
        <title>Draft title - Genomic analysis of global carrot germplasm unveils the trajectory of domestication and the origin of high carotenoid orange carrot.</title>
        <authorList>
            <person name="Iorizzo M."/>
            <person name="Ellison S."/>
            <person name="Senalik D."/>
            <person name="Macko-Podgorni A."/>
            <person name="Grzebelus D."/>
            <person name="Bostan H."/>
            <person name="Rolling W."/>
            <person name="Curaba J."/>
            <person name="Simon P."/>
        </authorList>
    </citation>
    <scope>NUCLEOTIDE SEQUENCE</scope>
    <source>
        <tissue evidence="7">Leaf</tissue>
    </source>
</reference>
<evidence type="ECO:0000256" key="5">
    <source>
        <dbReference type="RuleBase" id="RU003718"/>
    </source>
</evidence>
<evidence type="ECO:0000256" key="3">
    <source>
        <dbReference type="ARBA" id="ARBA00022679"/>
    </source>
</evidence>
<name>A0AAF0X8J4_DAUCS</name>
<dbReference type="PANTHER" id="PTHR48048:SF45">
    <property type="entry name" value="GLYCOSYLTRANSFERASE"/>
    <property type="match status" value="1"/>
</dbReference>